<dbReference type="EMBL" id="BK014804">
    <property type="protein sequence ID" value="DAD76557.1"/>
    <property type="molecule type" value="Genomic_DNA"/>
</dbReference>
<sequence length="85" mass="10206">MKEPTNPATTRLDANTSRFISTPAGFYDRYILLLAYYETNEQAYEATERQYAEIVGRRRFKCYESFKSSYSQWCKRRSGTPRRRR</sequence>
<accession>A0A8S5M2P2</accession>
<reference evidence="1" key="1">
    <citation type="journal article" date="2021" name="Proc. Natl. Acad. Sci. U.S.A.">
        <title>A Catalog of Tens of Thousands of Viruses from Human Metagenomes Reveals Hidden Associations with Chronic Diseases.</title>
        <authorList>
            <person name="Tisza M.J."/>
            <person name="Buck C.B."/>
        </authorList>
    </citation>
    <scope>NUCLEOTIDE SEQUENCE</scope>
    <source>
        <strain evidence="1">Ctqpo8</strain>
    </source>
</reference>
<name>A0A8S5M2P2_9CAUD</name>
<organism evidence="1">
    <name type="scientific">Siphoviridae sp. ctqpo8</name>
    <dbReference type="NCBI Taxonomy" id="2826469"/>
    <lineage>
        <taxon>Viruses</taxon>
        <taxon>Duplodnaviria</taxon>
        <taxon>Heunggongvirae</taxon>
        <taxon>Uroviricota</taxon>
        <taxon>Caudoviricetes</taxon>
    </lineage>
</organism>
<evidence type="ECO:0000313" key="1">
    <source>
        <dbReference type="EMBL" id="DAD76557.1"/>
    </source>
</evidence>
<proteinExistence type="predicted"/>
<protein>
    <submittedName>
        <fullName evidence="1">Uncharacterized protein</fullName>
    </submittedName>
</protein>